<dbReference type="InterPro" id="IPR011060">
    <property type="entry name" value="RibuloseP-bd_barrel"/>
</dbReference>
<dbReference type="InterPro" id="IPR006221">
    <property type="entry name" value="TrpG/PapA_dom"/>
</dbReference>
<comment type="catalytic activity">
    <reaction evidence="15 16">
        <text>chorismate + L-glutamine = anthranilate + pyruvate + L-glutamate + H(+)</text>
        <dbReference type="Rhea" id="RHEA:21732"/>
        <dbReference type="ChEBI" id="CHEBI:15361"/>
        <dbReference type="ChEBI" id="CHEBI:15378"/>
        <dbReference type="ChEBI" id="CHEBI:16567"/>
        <dbReference type="ChEBI" id="CHEBI:29748"/>
        <dbReference type="ChEBI" id="CHEBI:29985"/>
        <dbReference type="ChEBI" id="CHEBI:58359"/>
        <dbReference type="EC" id="4.1.3.27"/>
    </reaction>
</comment>
<dbReference type="InterPro" id="IPR001240">
    <property type="entry name" value="PRAI_dom"/>
</dbReference>
<dbReference type="InterPro" id="IPR001468">
    <property type="entry name" value="Indole-3-GlycerolPSynthase_CS"/>
</dbReference>
<feature type="domain" description="N-(5'phosphoribosyl) anthranilate isomerase (PRAI)" evidence="19">
    <location>
        <begin position="598"/>
        <end position="756"/>
    </location>
</feature>
<dbReference type="CDD" id="cd00405">
    <property type="entry name" value="PRAI"/>
    <property type="match status" value="1"/>
</dbReference>
<dbReference type="InterPro" id="IPR013785">
    <property type="entry name" value="Aldolase_TIM"/>
</dbReference>
<dbReference type="SUPFAM" id="SSF51366">
    <property type="entry name" value="Ribulose-phoshate binding barrel"/>
    <property type="match status" value="2"/>
</dbReference>
<evidence type="ECO:0000313" key="21">
    <source>
        <dbReference type="Proteomes" id="UP001498476"/>
    </source>
</evidence>
<comment type="catalytic activity">
    <reaction evidence="2 16">
        <text>1-(2-carboxyphenylamino)-1-deoxy-D-ribulose 5-phosphate + H(+) = (1S,2R)-1-C-(indol-3-yl)glycerol 3-phosphate + CO2 + H2O</text>
        <dbReference type="Rhea" id="RHEA:23476"/>
        <dbReference type="ChEBI" id="CHEBI:15377"/>
        <dbReference type="ChEBI" id="CHEBI:15378"/>
        <dbReference type="ChEBI" id="CHEBI:16526"/>
        <dbReference type="ChEBI" id="CHEBI:58613"/>
        <dbReference type="ChEBI" id="CHEBI:58866"/>
        <dbReference type="EC" id="4.1.1.48"/>
    </reaction>
</comment>
<proteinExistence type="inferred from homology"/>
<dbReference type="EC" id="5.3.1.24" evidence="16"/>
<keyword evidence="11 16" id="KW-0057">Aromatic amino acid biosynthesis</keyword>
<dbReference type="EC" id="4.1.3.27" evidence="16"/>
<organism evidence="20 21">
    <name type="scientific">Neonectria punicea</name>
    <dbReference type="NCBI Taxonomy" id="979145"/>
    <lineage>
        <taxon>Eukaryota</taxon>
        <taxon>Fungi</taxon>
        <taxon>Dikarya</taxon>
        <taxon>Ascomycota</taxon>
        <taxon>Pezizomycotina</taxon>
        <taxon>Sordariomycetes</taxon>
        <taxon>Hypocreomycetidae</taxon>
        <taxon>Hypocreales</taxon>
        <taxon>Nectriaceae</taxon>
        <taxon>Neonectria</taxon>
    </lineage>
</organism>
<feature type="domain" description="Glutamine amidotransferase" evidence="17">
    <location>
        <begin position="28"/>
        <end position="216"/>
    </location>
</feature>
<dbReference type="Gene3D" id="3.40.50.880">
    <property type="match status" value="1"/>
</dbReference>
<evidence type="ECO:0000256" key="9">
    <source>
        <dbReference type="ARBA" id="ARBA00022822"/>
    </source>
</evidence>
<evidence type="ECO:0000259" key="19">
    <source>
        <dbReference type="Pfam" id="PF00697"/>
    </source>
</evidence>
<evidence type="ECO:0000259" key="17">
    <source>
        <dbReference type="Pfam" id="PF00117"/>
    </source>
</evidence>
<dbReference type="InterPro" id="IPR050472">
    <property type="entry name" value="Anth_synth/Amidotransfase"/>
</dbReference>
<dbReference type="CDD" id="cd01743">
    <property type="entry name" value="GATase1_Anthranilate_Synthase"/>
    <property type="match status" value="1"/>
</dbReference>
<evidence type="ECO:0000313" key="20">
    <source>
        <dbReference type="EMBL" id="KAK7415864.1"/>
    </source>
</evidence>
<dbReference type="SUPFAM" id="SSF52317">
    <property type="entry name" value="Class I glutamine amidotransferase-like"/>
    <property type="match status" value="1"/>
</dbReference>
<dbReference type="PIRSF" id="PIRSF001382">
    <property type="entry name" value="TrpG-trpC-trpF"/>
    <property type="match status" value="1"/>
</dbReference>
<dbReference type="PRINTS" id="PR00096">
    <property type="entry name" value="GATASE"/>
</dbReference>
<evidence type="ECO:0000256" key="14">
    <source>
        <dbReference type="ARBA" id="ARBA00023268"/>
    </source>
</evidence>
<keyword evidence="12 16" id="KW-0413">Isomerase</keyword>
<dbReference type="PANTHER" id="PTHR43418:SF4">
    <property type="entry name" value="MULTIFUNCTIONAL TRYPTOPHAN BIOSYNTHESIS PROTEIN"/>
    <property type="match status" value="1"/>
</dbReference>
<evidence type="ECO:0000256" key="1">
    <source>
        <dbReference type="ARBA" id="ARBA00001164"/>
    </source>
</evidence>
<dbReference type="Proteomes" id="UP001498476">
    <property type="component" value="Unassembled WGS sequence"/>
</dbReference>
<evidence type="ECO:0000259" key="18">
    <source>
        <dbReference type="Pfam" id="PF00218"/>
    </source>
</evidence>
<evidence type="ECO:0000256" key="8">
    <source>
        <dbReference type="ARBA" id="ARBA00022793"/>
    </source>
</evidence>
<evidence type="ECO:0000256" key="15">
    <source>
        <dbReference type="ARBA" id="ARBA00047683"/>
    </source>
</evidence>
<protein>
    <recommendedName>
        <fullName evidence="16">Multifunctional tryptophan biosynthesis protein</fullName>
    </recommendedName>
    <domain>
        <recommendedName>
            <fullName evidence="16">Anthranilate synthase component 2</fullName>
            <shortName evidence="16">AS</shortName>
            <ecNumber evidence="16">4.1.3.27</ecNumber>
        </recommendedName>
        <alternativeName>
            <fullName evidence="16">Anthranilate synthase, glutamine amidotransferase component</fullName>
        </alternativeName>
    </domain>
    <domain>
        <recommendedName>
            <fullName evidence="16">Indole-3-glycerol phosphate synthase</fullName>
            <shortName evidence="16">IGPS</shortName>
            <ecNumber evidence="16">4.1.1.48</ecNumber>
        </recommendedName>
    </domain>
    <domain>
        <recommendedName>
            <fullName evidence="16">N-(5'-phosphoribosyl)anthranilate isomerase</fullName>
            <shortName evidence="16">PRAI</shortName>
            <ecNumber evidence="16">5.3.1.24</ecNumber>
        </recommendedName>
    </domain>
</protein>
<evidence type="ECO:0000256" key="10">
    <source>
        <dbReference type="ARBA" id="ARBA00022962"/>
    </source>
</evidence>
<dbReference type="Gene3D" id="3.20.20.70">
    <property type="entry name" value="Aldolase class I"/>
    <property type="match status" value="2"/>
</dbReference>
<keyword evidence="10" id="KW-0315">Glutamine amidotransferase</keyword>
<dbReference type="PRINTS" id="PR00097">
    <property type="entry name" value="ANTSNTHASEII"/>
</dbReference>
<keyword evidence="13 16" id="KW-0456">Lyase</keyword>
<dbReference type="InterPro" id="IPR017926">
    <property type="entry name" value="GATASE"/>
</dbReference>
<evidence type="ECO:0000256" key="3">
    <source>
        <dbReference type="ARBA" id="ARBA00003272"/>
    </source>
</evidence>
<evidence type="ECO:0000256" key="12">
    <source>
        <dbReference type="ARBA" id="ARBA00023235"/>
    </source>
</evidence>
<comment type="catalytic activity">
    <reaction evidence="1 16">
        <text>N-(5-phospho-beta-D-ribosyl)anthranilate = 1-(2-carboxyphenylamino)-1-deoxy-D-ribulose 5-phosphate</text>
        <dbReference type="Rhea" id="RHEA:21540"/>
        <dbReference type="ChEBI" id="CHEBI:18277"/>
        <dbReference type="ChEBI" id="CHEBI:58613"/>
        <dbReference type="EC" id="5.3.1.24"/>
    </reaction>
</comment>
<keyword evidence="8 16" id="KW-0210">Decarboxylase</keyword>
<dbReference type="CDD" id="cd00331">
    <property type="entry name" value="IGPS"/>
    <property type="match status" value="1"/>
</dbReference>
<dbReference type="InterPro" id="IPR029062">
    <property type="entry name" value="Class_I_gatase-like"/>
</dbReference>
<keyword evidence="7 16" id="KW-0028">Amino-acid biosynthesis</keyword>
<evidence type="ECO:0000256" key="6">
    <source>
        <dbReference type="ARBA" id="ARBA00004873"/>
    </source>
</evidence>
<dbReference type="Pfam" id="PF00218">
    <property type="entry name" value="IGPS"/>
    <property type="match status" value="1"/>
</dbReference>
<accession>A0ABR1H4J5</accession>
<dbReference type="NCBIfam" id="TIGR00566">
    <property type="entry name" value="trpG_papA"/>
    <property type="match status" value="1"/>
</dbReference>
<comment type="pathway">
    <text evidence="6 16">Amino-acid biosynthesis; L-tryptophan biosynthesis; L-tryptophan from chorismate: step 1/5.</text>
</comment>
<dbReference type="InterPro" id="IPR013798">
    <property type="entry name" value="Indole-3-glycerol_P_synth_dom"/>
</dbReference>
<keyword evidence="21" id="KW-1185">Reference proteome</keyword>
<evidence type="ECO:0000256" key="16">
    <source>
        <dbReference type="PIRNR" id="PIRNR001382"/>
    </source>
</evidence>
<evidence type="ECO:0000256" key="13">
    <source>
        <dbReference type="ARBA" id="ARBA00023239"/>
    </source>
</evidence>
<dbReference type="PROSITE" id="PS51273">
    <property type="entry name" value="GATASE_TYPE_1"/>
    <property type="match status" value="1"/>
</dbReference>
<comment type="function">
    <text evidence="3 16">Trifunctional enzyme bearing the Gln amidotransferase (GATase) domain of anthranilate synthase, indole-glycerolphosphate synthase, and phosphoribosylanthranilate isomerase activities.</text>
</comment>
<keyword evidence="14" id="KW-0511">Multifunctional enzyme</keyword>
<evidence type="ECO:0000256" key="5">
    <source>
        <dbReference type="ARBA" id="ARBA00004696"/>
    </source>
</evidence>
<evidence type="ECO:0000256" key="11">
    <source>
        <dbReference type="ARBA" id="ARBA00023141"/>
    </source>
</evidence>
<keyword evidence="9 16" id="KW-0822">Tryptophan biosynthesis</keyword>
<dbReference type="EMBL" id="JAZAVJ010000076">
    <property type="protein sequence ID" value="KAK7415864.1"/>
    <property type="molecule type" value="Genomic_DNA"/>
</dbReference>
<comment type="caution">
    <text evidence="20">The sequence shown here is derived from an EMBL/GenBank/DDBJ whole genome shotgun (WGS) entry which is preliminary data.</text>
</comment>
<evidence type="ECO:0000256" key="2">
    <source>
        <dbReference type="ARBA" id="ARBA00001633"/>
    </source>
</evidence>
<sequence>MGSSGIIDHSPHQPDPSPPIASASNLILIDNYDSFTWNIYQYLVLAGATVHVFRNDKITVEEVVKKNPTQIIISPGPGHPETDSGVSRDVIRHFAGKVPILGVCMGLQCIFNVYGGEVSSAGEWLHGKTSPLTHDAKGVFAGLEQGVPVTRYHSLAGTQVTLPECLEVSSWVAKPDGSPGIIQGVRHKTYTIEGVQFHPESILTEGGRAMITNFLLMQGGTWEENTRIQKSAAAKAKAETDSATLKKNNILQQIYDHRRAAVEAQKQIPSQRMSDLQVAYELNGAPPQIPFVSRLRQTPFDVALMAEIKRASPSKGIFNLDISAPAQARKYALAGASVISVLTEPNWFKGSIEDLRAVRQVLDGMPNRPAILRKEFVFDEYQILEARLAGADTVLLIVKMLETELLERLYKYSLSLGMEPLVEVQNADEMTTAVNLGSKVIGVNNRNLESFEVDLNTTSRLRSMVSNGTIICALSGINSHEDVVMCKNDGINAILVGEAIMRAPDASVFISQLCSGSNPPAEKKATPPLLAKICGTRSAEAAKKAVESGANFVGICLVPGAKRCIPHETALSISEAVHSNTATSNSEAETPATMAKATDFYAEASTRLHSARTQLVGIFQNQPLSEVLEKQEQYNLDLVQLHGEEPIEWASLIPVPVIRCFKPGQVGVGRRGYHTIPLLDSGSGSGKLLDISKIKTVLEEDPELRVFLAGGLNPDNVAEAVKALGSLSERVVGVDVSSGVEEDGKQSLAKIEAFVKAAKEIR</sequence>
<dbReference type="PANTHER" id="PTHR43418">
    <property type="entry name" value="MULTIFUNCTIONAL TRYPTOPHAN BIOSYNTHESIS PROTEIN-RELATED"/>
    <property type="match status" value="1"/>
</dbReference>
<evidence type="ECO:0000256" key="7">
    <source>
        <dbReference type="ARBA" id="ARBA00022605"/>
    </source>
</evidence>
<name>A0ABR1H4J5_9HYPO</name>
<dbReference type="EC" id="4.1.1.48" evidence="16"/>
<dbReference type="PROSITE" id="PS00614">
    <property type="entry name" value="IGPS"/>
    <property type="match status" value="1"/>
</dbReference>
<dbReference type="Pfam" id="PF00117">
    <property type="entry name" value="GATase"/>
    <property type="match status" value="1"/>
</dbReference>
<comment type="pathway">
    <text evidence="4 16">Amino-acid biosynthesis; L-tryptophan biosynthesis; L-tryptophan from chorismate: step 3/5.</text>
</comment>
<comment type="pathway">
    <text evidence="5 16">Amino-acid biosynthesis; L-tryptophan biosynthesis; L-tryptophan from chorismate: step 4/5.</text>
</comment>
<dbReference type="Pfam" id="PF00697">
    <property type="entry name" value="PRAI"/>
    <property type="match status" value="1"/>
</dbReference>
<dbReference type="InterPro" id="IPR016302">
    <property type="entry name" value="Anthranilate_synth_II"/>
</dbReference>
<dbReference type="HAMAP" id="MF_00135">
    <property type="entry name" value="PRAI"/>
    <property type="match status" value="1"/>
</dbReference>
<feature type="domain" description="Indole-3-glycerol phosphate synthase" evidence="18">
    <location>
        <begin position="251"/>
        <end position="513"/>
    </location>
</feature>
<gene>
    <name evidence="20" type="primary">TRP3_1</name>
    <name evidence="20" type="ORF">QQX98_005553</name>
</gene>
<reference evidence="20 21" key="1">
    <citation type="journal article" date="2025" name="Microbiol. Resour. Announc.">
        <title>Draft genome sequences for Neonectria magnoliae and Neonectria punicea, canker pathogens of Liriodendron tulipifera and Acer saccharum in West Virginia.</title>
        <authorList>
            <person name="Petronek H.M."/>
            <person name="Kasson M.T."/>
            <person name="Metheny A.M."/>
            <person name="Stauder C.M."/>
            <person name="Lovett B."/>
            <person name="Lynch S.C."/>
            <person name="Garnas J.R."/>
            <person name="Kasson L.R."/>
            <person name="Stajich J.E."/>
        </authorList>
    </citation>
    <scope>NUCLEOTIDE SEQUENCE [LARGE SCALE GENOMIC DNA]</scope>
    <source>
        <strain evidence="20 21">NRRL 64653</strain>
    </source>
</reference>
<evidence type="ECO:0000256" key="4">
    <source>
        <dbReference type="ARBA" id="ARBA00004664"/>
    </source>
</evidence>